<comment type="caution">
    <text evidence="1">The sequence shown here is derived from an EMBL/GenBank/DDBJ whole genome shotgun (WGS) entry which is preliminary data.</text>
</comment>
<organism evidence="1 2">
    <name type="scientific">Natronomicrosphaera hydrolytica</name>
    <dbReference type="NCBI Taxonomy" id="3242702"/>
    <lineage>
        <taxon>Bacteria</taxon>
        <taxon>Pseudomonadati</taxon>
        <taxon>Planctomycetota</taxon>
        <taxon>Phycisphaerae</taxon>
        <taxon>Phycisphaerales</taxon>
        <taxon>Phycisphaeraceae</taxon>
        <taxon>Natronomicrosphaera</taxon>
    </lineage>
</organism>
<gene>
    <name evidence="1" type="ORF">ACERK3_00835</name>
</gene>
<dbReference type="EMBL" id="JBGUBD010000001">
    <property type="protein sequence ID" value="MFA9476826.1"/>
    <property type="molecule type" value="Genomic_DNA"/>
</dbReference>
<keyword evidence="2" id="KW-1185">Reference proteome</keyword>
<evidence type="ECO:0000313" key="1">
    <source>
        <dbReference type="EMBL" id="MFA9476826.1"/>
    </source>
</evidence>
<protein>
    <recommendedName>
        <fullName evidence="3">Adhesin</fullName>
    </recommendedName>
</protein>
<evidence type="ECO:0000313" key="2">
    <source>
        <dbReference type="Proteomes" id="UP001575105"/>
    </source>
</evidence>
<dbReference type="InterPro" id="IPR035903">
    <property type="entry name" value="HesB-like_dom_sf"/>
</dbReference>
<evidence type="ECO:0008006" key="3">
    <source>
        <dbReference type="Google" id="ProtNLM"/>
    </source>
</evidence>
<dbReference type="Proteomes" id="UP001575105">
    <property type="component" value="Unassembled WGS sequence"/>
</dbReference>
<accession>A0ABV4TZX8</accession>
<name>A0ABV4TZX8_9BACT</name>
<proteinExistence type="predicted"/>
<dbReference type="SUPFAM" id="SSF89360">
    <property type="entry name" value="HesB-like domain"/>
    <property type="match status" value="1"/>
</dbReference>
<sequence length="87" mass="9549">MLIMTHTAAEHLRQLLLEADAPEGAAARFVAGPEGLSLHLDKQRSGDEAYEHDGRTVLLVDEQISELLNDRTLDLEETDDGPALTLQ</sequence>
<reference evidence="1 2" key="1">
    <citation type="submission" date="2024-08" db="EMBL/GenBank/DDBJ databases">
        <title>Whole-genome sequencing of halo(alkali)philic microorganisms from hypersaline lakes.</title>
        <authorList>
            <person name="Sorokin D.Y."/>
            <person name="Merkel A.Y."/>
            <person name="Messina E."/>
            <person name="Yakimov M."/>
        </authorList>
    </citation>
    <scope>NUCLEOTIDE SEQUENCE [LARGE SCALE GENOMIC DNA]</scope>
    <source>
        <strain evidence="1 2">AB-hyl4</strain>
    </source>
</reference>
<dbReference type="RefSeq" id="WP_425343752.1">
    <property type="nucleotide sequence ID" value="NZ_JBGUBD010000001.1"/>
</dbReference>